<gene>
    <name evidence="2" type="ORF">SAMN05216278_3748</name>
</gene>
<sequence>MEFPELTSPDGAFTYLMAAIIAVALVIAVYIVAVYAGVAPAV</sequence>
<dbReference type="Proteomes" id="UP000199289">
    <property type="component" value="Unassembled WGS sequence"/>
</dbReference>
<keyword evidence="1" id="KW-0472">Membrane</keyword>
<dbReference type="AlphaFoldDB" id="A0A1H1GL90"/>
<organism evidence="2 3">
    <name type="scientific">Halopelagius longus</name>
    <dbReference type="NCBI Taxonomy" id="1236180"/>
    <lineage>
        <taxon>Archaea</taxon>
        <taxon>Methanobacteriati</taxon>
        <taxon>Methanobacteriota</taxon>
        <taxon>Stenosarchaea group</taxon>
        <taxon>Halobacteria</taxon>
        <taxon>Halobacteriales</taxon>
        <taxon>Haloferacaceae</taxon>
    </lineage>
</organism>
<evidence type="ECO:0000256" key="1">
    <source>
        <dbReference type="SAM" id="Phobius"/>
    </source>
</evidence>
<proteinExistence type="predicted"/>
<accession>A0A1H1GL90</accession>
<protein>
    <submittedName>
        <fullName evidence="2">Uncharacterized protein</fullName>
    </submittedName>
</protein>
<dbReference type="EMBL" id="FNKQ01000006">
    <property type="protein sequence ID" value="SDR13992.1"/>
    <property type="molecule type" value="Genomic_DNA"/>
</dbReference>
<evidence type="ECO:0000313" key="3">
    <source>
        <dbReference type="Proteomes" id="UP000199289"/>
    </source>
</evidence>
<name>A0A1H1GL90_9EURY</name>
<dbReference type="RefSeq" id="WP_258555553.1">
    <property type="nucleotide sequence ID" value="NZ_FNKQ01000006.1"/>
</dbReference>
<keyword evidence="1" id="KW-1133">Transmembrane helix</keyword>
<evidence type="ECO:0000313" key="2">
    <source>
        <dbReference type="EMBL" id="SDR13992.1"/>
    </source>
</evidence>
<reference evidence="3" key="1">
    <citation type="submission" date="2016-10" db="EMBL/GenBank/DDBJ databases">
        <authorList>
            <person name="Varghese N."/>
            <person name="Submissions S."/>
        </authorList>
    </citation>
    <scope>NUCLEOTIDE SEQUENCE [LARGE SCALE GENOMIC DNA]</scope>
    <source>
        <strain evidence="3">CGMCC 1.12397</strain>
    </source>
</reference>
<feature type="transmembrane region" description="Helical" evidence="1">
    <location>
        <begin position="12"/>
        <end position="38"/>
    </location>
</feature>
<keyword evidence="1" id="KW-0812">Transmembrane</keyword>